<sequence>MGYKSIIGHEEIIKTFDITINNNRFSHAHIFLGEDGIGKSVIAKNIAIKLIGENEYKDYVDIVHFRLEKNKASIGVNAVRGLIEEINKKPYQSEKKVVIIHEGHKMTIQAQNALLKTIEEPPKNVFVFILCENIENILDTIKSRCQIHKFNTLSEDEMRTYLQVHYPELNEDNIALLLSFSNGVPGKAEFLMNNEDFRELRDKAINMILLLNNMKELDIFKEEEFFTKNSNMWVDIMEVFISFIRDTIIYKEIGCEELLINKDKLEEIKQCANMFSFTKLNDIINIINETRENIDRNVNNLLAFDVMLLKMQEV</sequence>
<comment type="catalytic activity">
    <reaction evidence="7">
        <text>DNA(n) + a 2'-deoxyribonucleoside 5'-triphosphate = DNA(n+1) + diphosphate</text>
        <dbReference type="Rhea" id="RHEA:22508"/>
        <dbReference type="Rhea" id="RHEA-COMP:17339"/>
        <dbReference type="Rhea" id="RHEA-COMP:17340"/>
        <dbReference type="ChEBI" id="CHEBI:33019"/>
        <dbReference type="ChEBI" id="CHEBI:61560"/>
        <dbReference type="ChEBI" id="CHEBI:173112"/>
        <dbReference type="EC" id="2.7.7.7"/>
    </reaction>
</comment>
<evidence type="ECO:0000256" key="1">
    <source>
        <dbReference type="ARBA" id="ARBA00012417"/>
    </source>
</evidence>
<dbReference type="Pfam" id="PF09115">
    <property type="entry name" value="DNApol3-delta_C"/>
    <property type="match status" value="1"/>
</dbReference>
<dbReference type="InterPro" id="IPR050238">
    <property type="entry name" value="DNA_Rep/Repair_Clamp_Loader"/>
</dbReference>
<dbReference type="EC" id="2.7.7.7" evidence="1"/>
<dbReference type="SUPFAM" id="SSF52540">
    <property type="entry name" value="P-loop containing nucleoside triphosphate hydrolases"/>
    <property type="match status" value="1"/>
</dbReference>
<dbReference type="AlphaFoldDB" id="A0A0C1R4L2"/>
<dbReference type="PANTHER" id="PTHR11669">
    <property type="entry name" value="REPLICATION FACTOR C / DNA POLYMERASE III GAMMA-TAU SUBUNIT"/>
    <property type="match status" value="1"/>
</dbReference>
<keyword evidence="4" id="KW-0548">Nucleotidyltransferase</keyword>
<evidence type="ECO:0000313" key="10">
    <source>
        <dbReference type="Proteomes" id="UP000031366"/>
    </source>
</evidence>
<dbReference type="InterPro" id="IPR027417">
    <property type="entry name" value="P-loop_NTPase"/>
</dbReference>
<evidence type="ECO:0000256" key="5">
    <source>
        <dbReference type="ARBA" id="ARBA00022705"/>
    </source>
</evidence>
<dbReference type="GO" id="GO:0003887">
    <property type="term" value="F:DNA-directed DNA polymerase activity"/>
    <property type="evidence" value="ECO:0007669"/>
    <property type="project" value="UniProtKB-KW"/>
</dbReference>
<dbReference type="InterPro" id="IPR015199">
    <property type="entry name" value="DNA_pol_III_delta_C"/>
</dbReference>
<proteinExistence type="predicted"/>
<evidence type="ECO:0000256" key="7">
    <source>
        <dbReference type="ARBA" id="ARBA00049244"/>
    </source>
</evidence>
<dbReference type="Pfam" id="PF13177">
    <property type="entry name" value="DNA_pol3_delta2"/>
    <property type="match status" value="1"/>
</dbReference>
<dbReference type="OrthoDB" id="9810148at2"/>
<organism evidence="9 10">
    <name type="scientific">Clostridium argentinense CDC 2741</name>
    <dbReference type="NCBI Taxonomy" id="1418104"/>
    <lineage>
        <taxon>Bacteria</taxon>
        <taxon>Bacillati</taxon>
        <taxon>Bacillota</taxon>
        <taxon>Clostridia</taxon>
        <taxon>Eubacteriales</taxon>
        <taxon>Clostridiaceae</taxon>
        <taxon>Clostridium</taxon>
    </lineage>
</organism>
<feature type="domain" description="DNA polymerase III delta subunit C-terminal" evidence="8">
    <location>
        <begin position="199"/>
        <end position="311"/>
    </location>
</feature>
<evidence type="ECO:0000256" key="3">
    <source>
        <dbReference type="ARBA" id="ARBA00022679"/>
    </source>
</evidence>
<dbReference type="RefSeq" id="WP_039634947.1">
    <property type="nucleotide sequence ID" value="NZ_AYSO01000019.1"/>
</dbReference>
<gene>
    <name evidence="9" type="ORF">U732_2478</name>
</gene>
<reference evidence="9 10" key="1">
    <citation type="journal article" date="2015" name="Infect. Genet. Evol.">
        <title>Genomic sequences of six botulinum neurotoxin-producing strains representing three clostridial species illustrate the mobility and diversity of botulinum neurotoxin genes.</title>
        <authorList>
            <person name="Smith T.J."/>
            <person name="Hill K.K."/>
            <person name="Xie G."/>
            <person name="Foley B.T."/>
            <person name="Williamson C.H."/>
            <person name="Foster J.T."/>
            <person name="Johnson S.L."/>
            <person name="Chertkov O."/>
            <person name="Teshima H."/>
            <person name="Gibbons H.S."/>
            <person name="Johnsky L.A."/>
            <person name="Karavis M.A."/>
            <person name="Smith L.A."/>
        </authorList>
    </citation>
    <scope>NUCLEOTIDE SEQUENCE [LARGE SCALE GENOMIC DNA]</scope>
    <source>
        <strain evidence="9 10">CDC 2741</strain>
    </source>
</reference>
<dbReference type="GO" id="GO:0003677">
    <property type="term" value="F:DNA binding"/>
    <property type="evidence" value="ECO:0007669"/>
    <property type="project" value="InterPro"/>
</dbReference>
<protein>
    <recommendedName>
        <fullName evidence="2">DNA polymerase III subunit delta'</fullName>
        <ecNumber evidence="1">2.7.7.7</ecNumber>
    </recommendedName>
</protein>
<keyword evidence="5" id="KW-0235">DNA replication</keyword>
<dbReference type="Gene3D" id="1.20.272.10">
    <property type="match status" value="1"/>
</dbReference>
<evidence type="ECO:0000259" key="8">
    <source>
        <dbReference type="Pfam" id="PF09115"/>
    </source>
</evidence>
<dbReference type="GO" id="GO:0009360">
    <property type="term" value="C:DNA polymerase III complex"/>
    <property type="evidence" value="ECO:0007669"/>
    <property type="project" value="InterPro"/>
</dbReference>
<evidence type="ECO:0000313" key="9">
    <source>
        <dbReference type="EMBL" id="KIE45441.1"/>
    </source>
</evidence>
<keyword evidence="3" id="KW-0808">Transferase</keyword>
<evidence type="ECO:0000256" key="2">
    <source>
        <dbReference type="ARBA" id="ARBA00014363"/>
    </source>
</evidence>
<dbReference type="GO" id="GO:0006261">
    <property type="term" value="P:DNA-templated DNA replication"/>
    <property type="evidence" value="ECO:0007669"/>
    <property type="project" value="TreeGrafter"/>
</dbReference>
<dbReference type="Gene3D" id="3.40.50.300">
    <property type="entry name" value="P-loop containing nucleotide triphosphate hydrolases"/>
    <property type="match status" value="1"/>
</dbReference>
<dbReference type="STRING" id="29341.RSJ17_00835"/>
<evidence type="ECO:0000256" key="6">
    <source>
        <dbReference type="ARBA" id="ARBA00022932"/>
    </source>
</evidence>
<keyword evidence="6" id="KW-0239">DNA-directed DNA polymerase</keyword>
<dbReference type="Proteomes" id="UP000031366">
    <property type="component" value="Unassembled WGS sequence"/>
</dbReference>
<keyword evidence="10" id="KW-1185">Reference proteome</keyword>
<comment type="caution">
    <text evidence="9">The sequence shown here is derived from an EMBL/GenBank/DDBJ whole genome shotgun (WGS) entry which is preliminary data.</text>
</comment>
<dbReference type="PANTHER" id="PTHR11669:SF8">
    <property type="entry name" value="DNA POLYMERASE III SUBUNIT DELTA"/>
    <property type="match status" value="1"/>
</dbReference>
<dbReference type="EMBL" id="AYSO01000019">
    <property type="protein sequence ID" value="KIE45441.1"/>
    <property type="molecule type" value="Genomic_DNA"/>
</dbReference>
<accession>A0A0C1R4L2</accession>
<name>A0A0C1R4L2_9CLOT</name>
<evidence type="ECO:0000256" key="4">
    <source>
        <dbReference type="ARBA" id="ARBA00022695"/>
    </source>
</evidence>
<dbReference type="NCBIfam" id="NF004047">
    <property type="entry name" value="PRK05564.1"/>
    <property type="match status" value="1"/>
</dbReference>